<proteinExistence type="predicted"/>
<reference evidence="1 2" key="1">
    <citation type="submission" date="2015-12" db="EMBL/GenBank/DDBJ databases">
        <title>Genome sequence of Thalassospira xiamenensis MCCC 1A03005.</title>
        <authorList>
            <person name="Lu L."/>
            <person name="Lai Q."/>
            <person name="Shao Z."/>
            <person name="Qian P."/>
        </authorList>
    </citation>
    <scope>NUCLEOTIDE SEQUENCE [LARGE SCALE GENOMIC DNA]</scope>
    <source>
        <strain evidence="1 2">MCCC 1A03005</strain>
    </source>
</reference>
<evidence type="ECO:0000313" key="1">
    <source>
        <dbReference type="EMBL" id="KZD04973.1"/>
    </source>
</evidence>
<dbReference type="Proteomes" id="UP000076167">
    <property type="component" value="Unassembled WGS sequence"/>
</dbReference>
<organism evidence="1 2">
    <name type="scientific">Thalassospira xiamenensis</name>
    <dbReference type="NCBI Taxonomy" id="220697"/>
    <lineage>
        <taxon>Bacteria</taxon>
        <taxon>Pseudomonadati</taxon>
        <taxon>Pseudomonadota</taxon>
        <taxon>Alphaproteobacteria</taxon>
        <taxon>Rhodospirillales</taxon>
        <taxon>Thalassospiraceae</taxon>
        <taxon>Thalassospira</taxon>
    </lineage>
</organism>
<evidence type="ECO:0000313" key="2">
    <source>
        <dbReference type="Proteomes" id="UP000076167"/>
    </source>
</evidence>
<sequence>MVACFVRYVEHLRQVFVFLNTFARGNFMKQFCRLGAKFDMHWLFQTIINIQCNDVVRLFCSALFARYIERGA</sequence>
<name>A0ABR5Y3D9_9PROT</name>
<dbReference type="EMBL" id="LPXL01000015">
    <property type="protein sequence ID" value="KZD04973.1"/>
    <property type="molecule type" value="Genomic_DNA"/>
</dbReference>
<keyword evidence="2" id="KW-1185">Reference proteome</keyword>
<gene>
    <name evidence="1" type="ORF">AUP40_13095</name>
</gene>
<comment type="caution">
    <text evidence="1">The sequence shown here is derived from an EMBL/GenBank/DDBJ whole genome shotgun (WGS) entry which is preliminary data.</text>
</comment>
<accession>A0ABR5Y3D9</accession>
<protein>
    <submittedName>
        <fullName evidence="1">Uncharacterized protein</fullName>
    </submittedName>
</protein>